<dbReference type="Proteomes" id="UP001632038">
    <property type="component" value="Unassembled WGS sequence"/>
</dbReference>
<dbReference type="InterPro" id="IPR005516">
    <property type="entry name" value="Remorin_C"/>
</dbReference>
<evidence type="ECO:0000313" key="4">
    <source>
        <dbReference type="Proteomes" id="UP001632038"/>
    </source>
</evidence>
<dbReference type="EMBL" id="JAVIJP010000001">
    <property type="protein sequence ID" value="KAL3655657.1"/>
    <property type="molecule type" value="Genomic_DNA"/>
</dbReference>
<dbReference type="Pfam" id="PF03763">
    <property type="entry name" value="Remorin_C"/>
    <property type="match status" value="1"/>
</dbReference>
<organism evidence="3 4">
    <name type="scientific">Castilleja foliolosa</name>
    <dbReference type="NCBI Taxonomy" id="1961234"/>
    <lineage>
        <taxon>Eukaryota</taxon>
        <taxon>Viridiplantae</taxon>
        <taxon>Streptophyta</taxon>
        <taxon>Embryophyta</taxon>
        <taxon>Tracheophyta</taxon>
        <taxon>Spermatophyta</taxon>
        <taxon>Magnoliopsida</taxon>
        <taxon>eudicotyledons</taxon>
        <taxon>Gunneridae</taxon>
        <taxon>Pentapetalae</taxon>
        <taxon>asterids</taxon>
        <taxon>lamiids</taxon>
        <taxon>Lamiales</taxon>
        <taxon>Orobanchaceae</taxon>
        <taxon>Pedicularideae</taxon>
        <taxon>Castillejinae</taxon>
        <taxon>Castilleja</taxon>
    </lineage>
</organism>
<gene>
    <name evidence="3" type="ORF">CASFOL_000053</name>
</gene>
<dbReference type="PANTHER" id="PTHR31775:SF31">
    <property type="entry name" value="REMORIN-LIKE"/>
    <property type="match status" value="1"/>
</dbReference>
<comment type="similarity">
    <text evidence="1">Belongs to the remorin family.</text>
</comment>
<proteinExistence type="inferred from homology"/>
<reference evidence="4" key="1">
    <citation type="journal article" date="2024" name="IScience">
        <title>Strigolactones Initiate the Formation of Haustorium-like Structures in Castilleja.</title>
        <authorList>
            <person name="Buerger M."/>
            <person name="Peterson D."/>
            <person name="Chory J."/>
        </authorList>
    </citation>
    <scope>NUCLEOTIDE SEQUENCE [LARGE SCALE GENOMIC DNA]</scope>
</reference>
<dbReference type="AlphaFoldDB" id="A0ABD3EPL9"/>
<sequence>MANQSFVVFLFDIVVPEPVAKSSKGSLDRDVALAKLEDDKRYSFIKAWEESEKTKVENKAHKQLSDISAWENSKKGFRKQVKENLATNEILEDVSAF</sequence>
<accession>A0ABD3EPL9</accession>
<comment type="caution">
    <text evidence="3">The sequence shown here is derived from an EMBL/GenBank/DDBJ whole genome shotgun (WGS) entry which is preliminary data.</text>
</comment>
<feature type="domain" description="Remorin C-terminal" evidence="2">
    <location>
        <begin position="40"/>
        <end position="75"/>
    </location>
</feature>
<evidence type="ECO:0000256" key="1">
    <source>
        <dbReference type="ARBA" id="ARBA00005711"/>
    </source>
</evidence>
<protein>
    <recommendedName>
        <fullName evidence="2">Remorin C-terminal domain-containing protein</fullName>
    </recommendedName>
</protein>
<dbReference type="PANTHER" id="PTHR31775">
    <property type="entry name" value="OS02G0117200 PROTEIN"/>
    <property type="match status" value="1"/>
</dbReference>
<keyword evidence="4" id="KW-1185">Reference proteome</keyword>
<evidence type="ECO:0000259" key="2">
    <source>
        <dbReference type="Pfam" id="PF03763"/>
    </source>
</evidence>
<name>A0ABD3EPL9_9LAMI</name>
<evidence type="ECO:0000313" key="3">
    <source>
        <dbReference type="EMBL" id="KAL3655657.1"/>
    </source>
</evidence>